<evidence type="ECO:0000256" key="1">
    <source>
        <dbReference type="SAM" id="Phobius"/>
    </source>
</evidence>
<gene>
    <name evidence="2" type="ORF">BECKH772A_GA0070896_100873</name>
    <name evidence="3" type="ORF">BECKH772B_GA0070898_105353</name>
    <name evidence="4" type="ORF">BECKH772C_GA0070978_105623</name>
</gene>
<keyword evidence="1" id="KW-0472">Membrane</keyword>
<protein>
    <submittedName>
        <fullName evidence="4">Uncharacterized protein</fullName>
    </submittedName>
</protein>
<feature type="transmembrane region" description="Helical" evidence="1">
    <location>
        <begin position="6"/>
        <end position="33"/>
    </location>
</feature>
<evidence type="ECO:0000313" key="4">
    <source>
        <dbReference type="EMBL" id="VFK08938.1"/>
    </source>
</evidence>
<reference evidence="4" key="1">
    <citation type="submission" date="2019-02" db="EMBL/GenBank/DDBJ databases">
        <authorList>
            <person name="Gruber-Vodicka R. H."/>
            <person name="Seah K. B. B."/>
        </authorList>
    </citation>
    <scope>NUCLEOTIDE SEQUENCE</scope>
    <source>
        <strain evidence="4">BECK_SA2B12</strain>
        <strain evidence="2">BECK_SA2B15</strain>
        <strain evidence="3">BECK_SA2B20</strain>
    </source>
</reference>
<evidence type="ECO:0000313" key="3">
    <source>
        <dbReference type="EMBL" id="VFK05126.1"/>
    </source>
</evidence>
<dbReference type="EMBL" id="CAADFI010000535">
    <property type="protein sequence ID" value="VFK05126.1"/>
    <property type="molecule type" value="Genomic_DNA"/>
</dbReference>
<evidence type="ECO:0000313" key="2">
    <source>
        <dbReference type="EMBL" id="VFJ95412.1"/>
    </source>
</evidence>
<dbReference type="AlphaFoldDB" id="A0A450VVV0"/>
<dbReference type="EMBL" id="CAADFG010000087">
    <property type="protein sequence ID" value="VFJ95412.1"/>
    <property type="molecule type" value="Genomic_DNA"/>
</dbReference>
<accession>A0A450VVV0</accession>
<sequence length="55" mass="6156">MSTEPNVFLCGVSGVFITAKNFFILLHLVGMYIELPGQLRKGTIPTLRPPELLWP</sequence>
<dbReference type="EMBL" id="CAADFJ010000562">
    <property type="protein sequence ID" value="VFK08938.1"/>
    <property type="molecule type" value="Genomic_DNA"/>
</dbReference>
<keyword evidence="1" id="KW-0812">Transmembrane</keyword>
<keyword evidence="1" id="KW-1133">Transmembrane helix</keyword>
<name>A0A450VVV0_9GAMM</name>
<proteinExistence type="predicted"/>
<organism evidence="4">
    <name type="scientific">Candidatus Kentrum eta</name>
    <dbReference type="NCBI Taxonomy" id="2126337"/>
    <lineage>
        <taxon>Bacteria</taxon>
        <taxon>Pseudomonadati</taxon>
        <taxon>Pseudomonadota</taxon>
        <taxon>Gammaproteobacteria</taxon>
        <taxon>Candidatus Kentrum</taxon>
    </lineage>
</organism>